<keyword evidence="2" id="KW-1185">Reference proteome</keyword>
<proteinExistence type="predicted"/>
<dbReference type="Pfam" id="PF12244">
    <property type="entry name" value="DUF3606"/>
    <property type="match status" value="1"/>
</dbReference>
<evidence type="ECO:0000313" key="2">
    <source>
        <dbReference type="Proteomes" id="UP000310095"/>
    </source>
</evidence>
<reference evidence="1 2" key="1">
    <citation type="submission" date="2019-05" db="EMBL/GenBank/DDBJ databases">
        <title>Identification and Biocontrol Activity Analysis of Biocontrol Strain PF-1 Based on Genome-wide Data.</title>
        <authorList>
            <person name="Qi J."/>
        </authorList>
    </citation>
    <scope>NUCLEOTIDE SEQUENCE [LARGE SCALE GENOMIC DNA]</scope>
    <source>
        <strain evidence="1 2">PF-1</strain>
    </source>
</reference>
<sequence>MTDNPQNRESQDRDRINISEKWELDYWSNKFGVRSEEMKATVKAVGPMAEGVRKKLEK</sequence>
<name>A0ABY2VHA3_9PSED</name>
<accession>A0ABY2VHA3</accession>
<protein>
    <submittedName>
        <fullName evidence="1">DUF3606 domain-containing protein</fullName>
    </submittedName>
</protein>
<evidence type="ECO:0000313" key="1">
    <source>
        <dbReference type="EMBL" id="TMM62513.1"/>
    </source>
</evidence>
<gene>
    <name evidence="1" type="ORF">FEF10_20700</name>
</gene>
<dbReference type="RefSeq" id="WP_080512213.1">
    <property type="nucleotide sequence ID" value="NZ_CP022097.2"/>
</dbReference>
<organism evidence="1 2">
    <name type="scientific">Pseudomonas protegens</name>
    <dbReference type="NCBI Taxonomy" id="380021"/>
    <lineage>
        <taxon>Bacteria</taxon>
        <taxon>Pseudomonadati</taxon>
        <taxon>Pseudomonadota</taxon>
        <taxon>Gammaproteobacteria</taxon>
        <taxon>Pseudomonadales</taxon>
        <taxon>Pseudomonadaceae</taxon>
        <taxon>Pseudomonas</taxon>
    </lineage>
</organism>
<dbReference type="InterPro" id="IPR022037">
    <property type="entry name" value="DUF3606"/>
</dbReference>
<dbReference type="EMBL" id="VAVY01000003">
    <property type="protein sequence ID" value="TMM62513.1"/>
    <property type="molecule type" value="Genomic_DNA"/>
</dbReference>
<comment type="caution">
    <text evidence="1">The sequence shown here is derived from an EMBL/GenBank/DDBJ whole genome shotgun (WGS) entry which is preliminary data.</text>
</comment>
<dbReference type="Proteomes" id="UP000310095">
    <property type="component" value="Unassembled WGS sequence"/>
</dbReference>